<evidence type="ECO:0000313" key="5">
    <source>
        <dbReference type="EMBL" id="KAJ3450215.1"/>
    </source>
</evidence>
<feature type="repeat" description="RCC1" evidence="2">
    <location>
        <begin position="196"/>
        <end position="247"/>
    </location>
</feature>
<dbReference type="PRINTS" id="PR00633">
    <property type="entry name" value="RCCNDNSATION"/>
</dbReference>
<dbReference type="CDD" id="cd18186">
    <property type="entry name" value="BTB_POZ_ZBTB_KLHL-like"/>
    <property type="match status" value="1"/>
</dbReference>
<dbReference type="InterPro" id="IPR000408">
    <property type="entry name" value="Reg_chr_condens"/>
</dbReference>
<protein>
    <recommendedName>
        <fullName evidence="4">BTB domain-containing protein</fullName>
    </recommendedName>
</protein>
<dbReference type="PROSITE" id="PS50097">
    <property type="entry name" value="BTB"/>
    <property type="match status" value="1"/>
</dbReference>
<organism evidence="5 6">
    <name type="scientific">Anaeramoeba flamelloides</name>
    <dbReference type="NCBI Taxonomy" id="1746091"/>
    <lineage>
        <taxon>Eukaryota</taxon>
        <taxon>Metamonada</taxon>
        <taxon>Anaeramoebidae</taxon>
        <taxon>Anaeramoeba</taxon>
    </lineage>
</organism>
<sequence>MTNIFLFGVNTNGKLGLKSQGEIKELKKPDIDPLDKLIVQDVAFTNTQSCFLTSEGEVYNVSSSYSSTKLEMDKIKQIHGLGSNHFFALSFSGKVYSWGYSSSSYGQLGIGNSGSQTSPQHLKYFDDKNPIKVFATEAKSFVLCEGGNVYAMGINNESDLGIGNTTNQMSPVLAHKEVDKLWVGHGGQSFELGFDKKLYGFGSNSAGQLGLNDFSVRSKPTKIPFFDDKLVVEMALGYSHSLAITKEGKVYATGSSNYFGGSSGNQNTFQELTKFSKTRVTHVAAGQYSSLILTETGELTNYGQYFNEGDYYYSAKEVKVPFKINENVIEMRCGAGSYCCAILTAKDLIYDMKDIFESGAVSDKTISNINYHNVIFEARIPKNRELLLRVLNGYGSNEVQQFLNWVYTGAISNEIVVKIANASGIQGIESYNLSDDLRKLSKDEESYDFTILGKIEDEEEDEEEEEEEENEEEEEEDYEEIPCHKVILAARSKLFRDMFENIKEEANTVKDISGKSFECLEVFVNYLYTDQIEFTADHDVESILEELEDAGEYYQLYQELNFKMKLDKIKASRK</sequence>
<accession>A0AAV8A997</accession>
<feature type="compositionally biased region" description="Acidic residues" evidence="3">
    <location>
        <begin position="456"/>
        <end position="479"/>
    </location>
</feature>
<dbReference type="EMBL" id="JANTQA010000012">
    <property type="protein sequence ID" value="KAJ3450215.1"/>
    <property type="molecule type" value="Genomic_DNA"/>
</dbReference>
<proteinExistence type="predicted"/>
<name>A0AAV8A997_9EUKA</name>
<feature type="domain" description="BTB" evidence="4">
    <location>
        <begin position="479"/>
        <end position="536"/>
    </location>
</feature>
<evidence type="ECO:0000256" key="2">
    <source>
        <dbReference type="PROSITE-ProRule" id="PRU00235"/>
    </source>
</evidence>
<dbReference type="Proteomes" id="UP001146793">
    <property type="component" value="Unassembled WGS sequence"/>
</dbReference>
<dbReference type="InterPro" id="IPR011333">
    <property type="entry name" value="SKP1/BTB/POZ_sf"/>
</dbReference>
<gene>
    <name evidence="5" type="ORF">M0812_06383</name>
</gene>
<dbReference type="PANTHER" id="PTHR22872">
    <property type="entry name" value="BTK-BINDING PROTEIN-RELATED"/>
    <property type="match status" value="1"/>
</dbReference>
<dbReference type="Pfam" id="PF00651">
    <property type="entry name" value="BTB"/>
    <property type="match status" value="1"/>
</dbReference>
<evidence type="ECO:0000313" key="6">
    <source>
        <dbReference type="Proteomes" id="UP001146793"/>
    </source>
</evidence>
<dbReference type="InterPro" id="IPR000210">
    <property type="entry name" value="BTB/POZ_dom"/>
</dbReference>
<dbReference type="PROSITE" id="PS50012">
    <property type="entry name" value="RCC1_3"/>
    <property type="match status" value="3"/>
</dbReference>
<dbReference type="AlphaFoldDB" id="A0AAV8A997"/>
<dbReference type="Gene3D" id="3.30.710.10">
    <property type="entry name" value="Potassium Channel Kv1.1, Chain A"/>
    <property type="match status" value="1"/>
</dbReference>
<evidence type="ECO:0000259" key="4">
    <source>
        <dbReference type="PROSITE" id="PS50097"/>
    </source>
</evidence>
<evidence type="ECO:0000256" key="3">
    <source>
        <dbReference type="SAM" id="MobiDB-lite"/>
    </source>
</evidence>
<evidence type="ECO:0000256" key="1">
    <source>
        <dbReference type="ARBA" id="ARBA00022737"/>
    </source>
</evidence>
<reference evidence="5" key="1">
    <citation type="submission" date="2022-08" db="EMBL/GenBank/DDBJ databases">
        <title>Novel sulphate-reducing endosymbionts in the free-living metamonad Anaeramoeba.</title>
        <authorList>
            <person name="Jerlstrom-Hultqvist J."/>
            <person name="Cepicka I."/>
            <person name="Gallot-Lavallee L."/>
            <person name="Salas-Leiva D."/>
            <person name="Curtis B.A."/>
            <person name="Zahonova K."/>
            <person name="Pipaliya S."/>
            <person name="Dacks J."/>
            <person name="Roger A.J."/>
        </authorList>
    </citation>
    <scope>NUCLEOTIDE SEQUENCE</scope>
    <source>
        <strain evidence="5">Busselton2</strain>
    </source>
</reference>
<dbReference type="SUPFAM" id="SSF50985">
    <property type="entry name" value="RCC1/BLIP-II"/>
    <property type="match status" value="2"/>
</dbReference>
<feature type="region of interest" description="Disordered" evidence="3">
    <location>
        <begin position="452"/>
        <end position="479"/>
    </location>
</feature>
<comment type="caution">
    <text evidence="5">The sequence shown here is derived from an EMBL/GenBank/DDBJ whole genome shotgun (WGS) entry which is preliminary data.</text>
</comment>
<keyword evidence="1" id="KW-0677">Repeat</keyword>
<dbReference type="Gene3D" id="2.130.10.30">
    <property type="entry name" value="Regulator of chromosome condensation 1/beta-lactamase-inhibitor protein II"/>
    <property type="match status" value="2"/>
</dbReference>
<dbReference type="SUPFAM" id="SSF54695">
    <property type="entry name" value="POZ domain"/>
    <property type="match status" value="1"/>
</dbReference>
<feature type="repeat" description="RCC1" evidence="2">
    <location>
        <begin position="93"/>
        <end position="146"/>
    </location>
</feature>
<dbReference type="InterPro" id="IPR009091">
    <property type="entry name" value="RCC1/BLIP-II"/>
</dbReference>
<dbReference type="InterPro" id="IPR051625">
    <property type="entry name" value="Signaling_Regulatory_Domain"/>
</dbReference>
<feature type="repeat" description="RCC1" evidence="2">
    <location>
        <begin position="248"/>
        <end position="296"/>
    </location>
</feature>
<dbReference type="Pfam" id="PF00415">
    <property type="entry name" value="RCC1"/>
    <property type="match status" value="2"/>
</dbReference>